<dbReference type="InterPro" id="IPR004839">
    <property type="entry name" value="Aminotransferase_I/II_large"/>
</dbReference>
<keyword evidence="5" id="KW-0169">Cobalamin biosynthesis</keyword>
<dbReference type="CDD" id="cd00544">
    <property type="entry name" value="CobU"/>
    <property type="match status" value="1"/>
</dbReference>
<dbReference type="InterPro" id="IPR015424">
    <property type="entry name" value="PyrdxlP-dep_Trfase"/>
</dbReference>
<protein>
    <recommendedName>
        <fullName evidence="4">threonine-phosphate decarboxylase</fullName>
        <ecNumber evidence="4">4.1.1.81</ecNumber>
    </recommendedName>
    <alternativeName>
        <fullName evidence="8">L-threonine-O-3-phosphate decarboxylase</fullName>
    </alternativeName>
</protein>
<dbReference type="InterPro" id="IPR004838">
    <property type="entry name" value="NHTrfase_class1_PyrdxlP-BS"/>
</dbReference>
<evidence type="ECO:0000313" key="11">
    <source>
        <dbReference type="EMBL" id="MBD7909210.1"/>
    </source>
</evidence>
<dbReference type="PANTHER" id="PTHR42885:SF1">
    <property type="entry name" value="THREONINE-PHOSPHATE DECARBOXYLASE"/>
    <property type="match status" value="1"/>
</dbReference>
<dbReference type="Gene3D" id="3.90.1150.10">
    <property type="entry name" value="Aspartate Aminotransferase, domain 1"/>
    <property type="match status" value="1"/>
</dbReference>
<sequence length="552" mass="61303">MPLPNHGANPHKLYETLNLKQPAHVLDFSENCNPAGPPAAIQTGWSELLPEIARYPDPNGEPFRTAVAKFHGIDVSQLVLGNGAAELLSLVADRYRGKRAILIHPTFSEYEATLTAAGAHITHIQAHEEDGFTLPIDELKTAIRTADVLYICTPNNPTGVLPSRTDLIALIQHAIAFSCDVVLDEAFMDWVDETLSFIPEIGNYPNVIVIRSMTKLYAIPGIRLGYAVAHPDRIENISRIAPHWNINAIAAQLGTICLQQADYRERAIRQAAEERLKMTAFLASYQCKVIDSAANYLLFQPPAHLPANEVFTELLKQGIVVRHTENFKGLDGRWLRIGLKSACDMETLRTALTPILNETRSTLTFISGGVRSGKSAYAEQLVRTEAAKTGGRLVYIASGTATDEEMAERIARHRADRADDGWTTIEQPTHLENVLPNLQPDDHVLWDCVTTWLGNEAFEGWESGEPCILKHECMERKVATLLETIDRIQNQTNQLVIVSNEVFDESPKTEEITRTYTQILGALHQAIVEKADAAIEMDSGLPIVHKQRRMHG</sequence>
<reference evidence="11 12" key="1">
    <citation type="submission" date="2020-08" db="EMBL/GenBank/DDBJ databases">
        <title>A Genomic Blueprint of the Chicken Gut Microbiome.</title>
        <authorList>
            <person name="Gilroy R."/>
            <person name="Ravi A."/>
            <person name="Getino M."/>
            <person name="Pursley I."/>
            <person name="Horton D.L."/>
            <person name="Alikhan N.-F."/>
            <person name="Baker D."/>
            <person name="Gharbi K."/>
            <person name="Hall N."/>
            <person name="Watson M."/>
            <person name="Adriaenssens E.M."/>
            <person name="Foster-Nyarko E."/>
            <person name="Jarju S."/>
            <person name="Secka A."/>
            <person name="Antonio M."/>
            <person name="Oren A."/>
            <person name="Chaudhuri R."/>
            <person name="La Ragione R.M."/>
            <person name="Hildebrand F."/>
            <person name="Pallen M.J."/>
        </authorList>
    </citation>
    <scope>NUCLEOTIDE SEQUENCE [LARGE SCALE GENOMIC DNA]</scope>
    <source>
        <strain evidence="11 12">Sa3CUA8</strain>
    </source>
</reference>
<dbReference type="Pfam" id="PF02283">
    <property type="entry name" value="CobU"/>
    <property type="match status" value="1"/>
</dbReference>
<dbReference type="PANTHER" id="PTHR42885">
    <property type="entry name" value="HISTIDINOL-PHOSPHATE AMINOTRANSFERASE-RELATED"/>
    <property type="match status" value="1"/>
</dbReference>
<dbReference type="NCBIfam" id="TIGR01140">
    <property type="entry name" value="L_thr_O3P_dcar"/>
    <property type="match status" value="1"/>
</dbReference>
<dbReference type="Pfam" id="PF00155">
    <property type="entry name" value="Aminotran_1_2"/>
    <property type="match status" value="1"/>
</dbReference>
<dbReference type="CDD" id="cd00609">
    <property type="entry name" value="AAT_like"/>
    <property type="match status" value="1"/>
</dbReference>
<evidence type="ECO:0000256" key="6">
    <source>
        <dbReference type="ARBA" id="ARBA00022898"/>
    </source>
</evidence>
<keyword evidence="6" id="KW-0663">Pyridoxal phosphate</keyword>
<organism evidence="11 12">
    <name type="scientific">Sporosarcina gallistercoris</name>
    <dbReference type="NCBI Taxonomy" id="2762245"/>
    <lineage>
        <taxon>Bacteria</taxon>
        <taxon>Bacillati</taxon>
        <taxon>Bacillota</taxon>
        <taxon>Bacilli</taxon>
        <taxon>Bacillales</taxon>
        <taxon>Caryophanaceae</taxon>
        <taxon>Sporosarcina</taxon>
    </lineage>
</organism>
<dbReference type="SUPFAM" id="SSF53383">
    <property type="entry name" value="PLP-dependent transferases"/>
    <property type="match status" value="1"/>
</dbReference>
<name>A0ABR8PM14_9BACL</name>
<dbReference type="Gene3D" id="3.40.50.300">
    <property type="entry name" value="P-loop containing nucleotide triphosphate hydrolases"/>
    <property type="match status" value="1"/>
</dbReference>
<evidence type="ECO:0000256" key="5">
    <source>
        <dbReference type="ARBA" id="ARBA00022573"/>
    </source>
</evidence>
<feature type="domain" description="Aminotransferase class I/classII large" evidence="10">
    <location>
        <begin position="24"/>
        <end position="353"/>
    </location>
</feature>
<comment type="function">
    <text evidence="2">Decarboxylates L-threonine-O-3-phosphate to yield (R)-1-amino-2-propanol O-2-phosphate, the precursor for the linkage between the nucleotide loop and the corrin ring in cobalamin.</text>
</comment>
<evidence type="ECO:0000256" key="7">
    <source>
        <dbReference type="ARBA" id="ARBA00023239"/>
    </source>
</evidence>
<dbReference type="RefSeq" id="WP_191691176.1">
    <property type="nucleotide sequence ID" value="NZ_JACSQY010000010.1"/>
</dbReference>
<keyword evidence="12" id="KW-1185">Reference proteome</keyword>
<comment type="pathway">
    <text evidence="3">Cofactor biosynthesis; adenosylcobalamin biosynthesis.</text>
</comment>
<evidence type="ECO:0000256" key="4">
    <source>
        <dbReference type="ARBA" id="ARBA00012285"/>
    </source>
</evidence>
<evidence type="ECO:0000313" key="12">
    <source>
        <dbReference type="Proteomes" id="UP000659496"/>
    </source>
</evidence>
<dbReference type="InterPro" id="IPR005860">
    <property type="entry name" value="CobD"/>
</dbReference>
<dbReference type="PROSITE" id="PS00105">
    <property type="entry name" value="AA_TRANSFER_CLASS_1"/>
    <property type="match status" value="1"/>
</dbReference>
<dbReference type="InterPro" id="IPR015422">
    <property type="entry name" value="PyrdxlP-dep_Trfase_small"/>
</dbReference>
<evidence type="ECO:0000256" key="1">
    <source>
        <dbReference type="ARBA" id="ARBA00001933"/>
    </source>
</evidence>
<dbReference type="SUPFAM" id="SSF52540">
    <property type="entry name" value="P-loop containing nucleoside triphosphate hydrolases"/>
    <property type="match status" value="1"/>
</dbReference>
<comment type="cofactor">
    <cofactor evidence="1">
        <name>pyridoxal 5'-phosphate</name>
        <dbReference type="ChEBI" id="CHEBI:597326"/>
    </cofactor>
</comment>
<comment type="catalytic activity">
    <reaction evidence="9">
        <text>O-phospho-L-threonine + H(+) = (R)-1-aminopropan-2-yl phosphate + CO2</text>
        <dbReference type="Rhea" id="RHEA:11492"/>
        <dbReference type="ChEBI" id="CHEBI:15378"/>
        <dbReference type="ChEBI" id="CHEBI:16526"/>
        <dbReference type="ChEBI" id="CHEBI:58563"/>
        <dbReference type="ChEBI" id="CHEBI:58675"/>
        <dbReference type="EC" id="4.1.1.81"/>
    </reaction>
</comment>
<proteinExistence type="predicted"/>
<dbReference type="EC" id="4.1.1.81" evidence="4"/>
<dbReference type="Proteomes" id="UP000659496">
    <property type="component" value="Unassembled WGS sequence"/>
</dbReference>
<accession>A0ABR8PM14</accession>
<dbReference type="GO" id="GO:0048472">
    <property type="term" value="F:threonine-phosphate decarboxylase activity"/>
    <property type="evidence" value="ECO:0007669"/>
    <property type="project" value="UniProtKB-EC"/>
</dbReference>
<comment type="caution">
    <text evidence="11">The sequence shown here is derived from an EMBL/GenBank/DDBJ whole genome shotgun (WGS) entry which is preliminary data.</text>
</comment>
<dbReference type="EMBL" id="JACSQY010000010">
    <property type="protein sequence ID" value="MBD7909210.1"/>
    <property type="molecule type" value="Genomic_DNA"/>
</dbReference>
<evidence type="ECO:0000256" key="8">
    <source>
        <dbReference type="ARBA" id="ARBA00029996"/>
    </source>
</evidence>
<gene>
    <name evidence="11" type="ORF">H9659_12815</name>
</gene>
<dbReference type="InterPro" id="IPR003203">
    <property type="entry name" value="CobU/CobP"/>
</dbReference>
<keyword evidence="7 11" id="KW-0456">Lyase</keyword>
<evidence type="ECO:0000259" key="10">
    <source>
        <dbReference type="Pfam" id="PF00155"/>
    </source>
</evidence>
<evidence type="ECO:0000256" key="9">
    <source>
        <dbReference type="ARBA" id="ARBA00048531"/>
    </source>
</evidence>
<evidence type="ECO:0000256" key="3">
    <source>
        <dbReference type="ARBA" id="ARBA00004953"/>
    </source>
</evidence>
<dbReference type="Gene3D" id="3.40.640.10">
    <property type="entry name" value="Type I PLP-dependent aspartate aminotransferase-like (Major domain)"/>
    <property type="match status" value="1"/>
</dbReference>
<dbReference type="InterPro" id="IPR015421">
    <property type="entry name" value="PyrdxlP-dep_Trfase_major"/>
</dbReference>
<evidence type="ECO:0000256" key="2">
    <source>
        <dbReference type="ARBA" id="ARBA00003444"/>
    </source>
</evidence>
<dbReference type="InterPro" id="IPR027417">
    <property type="entry name" value="P-loop_NTPase"/>
</dbReference>